<dbReference type="Gene3D" id="3.40.50.2000">
    <property type="entry name" value="Glycogen Phosphorylase B"/>
    <property type="match status" value="1"/>
</dbReference>
<comment type="caution">
    <text evidence="5">The sequence shown here is derived from an EMBL/GenBank/DDBJ whole genome shotgun (WGS) entry which is preliminary data.</text>
</comment>
<dbReference type="OrthoDB" id="5835829at2759"/>
<organism evidence="5 6">
    <name type="scientific">Chionoecetes opilio</name>
    <name type="common">Atlantic snow crab</name>
    <name type="synonym">Cancer opilio</name>
    <dbReference type="NCBI Taxonomy" id="41210"/>
    <lineage>
        <taxon>Eukaryota</taxon>
        <taxon>Metazoa</taxon>
        <taxon>Ecdysozoa</taxon>
        <taxon>Arthropoda</taxon>
        <taxon>Crustacea</taxon>
        <taxon>Multicrustacea</taxon>
        <taxon>Malacostraca</taxon>
        <taxon>Eumalacostraca</taxon>
        <taxon>Eucarida</taxon>
        <taxon>Decapoda</taxon>
        <taxon>Pleocyemata</taxon>
        <taxon>Brachyura</taxon>
        <taxon>Eubrachyura</taxon>
        <taxon>Majoidea</taxon>
        <taxon>Majidae</taxon>
        <taxon>Chionoecetes</taxon>
    </lineage>
</organism>
<dbReference type="PANTHER" id="PTHR48043:SF159">
    <property type="entry name" value="EG:EG0003.4 PROTEIN-RELATED"/>
    <property type="match status" value="1"/>
</dbReference>
<dbReference type="EMBL" id="JACEEZ010019917">
    <property type="protein sequence ID" value="KAG0715203.1"/>
    <property type="molecule type" value="Genomic_DNA"/>
</dbReference>
<evidence type="ECO:0000313" key="6">
    <source>
        <dbReference type="Proteomes" id="UP000770661"/>
    </source>
</evidence>
<proteinExistence type="inferred from homology"/>
<evidence type="ECO:0000256" key="3">
    <source>
        <dbReference type="ARBA" id="ARBA00022679"/>
    </source>
</evidence>
<gene>
    <name evidence="5" type="primary">Ugt8_0</name>
    <name evidence="5" type="ORF">GWK47_001359</name>
</gene>
<name>A0A8J5C1Z4_CHIOP</name>
<dbReference type="Pfam" id="PF00201">
    <property type="entry name" value="UDPGT"/>
    <property type="match status" value="1"/>
</dbReference>
<dbReference type="SUPFAM" id="SSF53756">
    <property type="entry name" value="UDP-Glycosyltransferase/glycogen phosphorylase"/>
    <property type="match status" value="1"/>
</dbReference>
<dbReference type="FunFam" id="3.40.50.2000:FF:000050">
    <property type="entry name" value="UDP-glucuronosyltransferase"/>
    <property type="match status" value="1"/>
</dbReference>
<dbReference type="AlphaFoldDB" id="A0A8J5C1Z4"/>
<evidence type="ECO:0000256" key="2">
    <source>
        <dbReference type="ARBA" id="ARBA00022676"/>
    </source>
</evidence>
<accession>A0A8J5C1Z4</accession>
<feature type="transmembrane region" description="Helical" evidence="4">
    <location>
        <begin position="203"/>
        <end position="226"/>
    </location>
</feature>
<reference evidence="5" key="1">
    <citation type="submission" date="2020-07" db="EMBL/GenBank/DDBJ databases">
        <title>The High-quality genome of the commercially important snow crab, Chionoecetes opilio.</title>
        <authorList>
            <person name="Jeong J.-H."/>
            <person name="Ryu S."/>
        </authorList>
    </citation>
    <scope>NUCLEOTIDE SEQUENCE</scope>
    <source>
        <strain evidence="5">MADBK_172401_WGS</strain>
        <tissue evidence="5">Digestive gland</tissue>
    </source>
</reference>
<dbReference type="CDD" id="cd03784">
    <property type="entry name" value="GT1_Gtf-like"/>
    <property type="match status" value="1"/>
</dbReference>
<protein>
    <submittedName>
        <fullName evidence="5">2-hydroxyacylsphingosine 1-beta-galactosyltransferase</fullName>
    </submittedName>
</protein>
<dbReference type="GO" id="GO:0008194">
    <property type="term" value="F:UDP-glycosyltransferase activity"/>
    <property type="evidence" value="ECO:0007669"/>
    <property type="project" value="InterPro"/>
</dbReference>
<dbReference type="InterPro" id="IPR002213">
    <property type="entry name" value="UDP_glucos_trans"/>
</dbReference>
<keyword evidence="4" id="KW-1133">Transmembrane helix</keyword>
<dbReference type="PANTHER" id="PTHR48043">
    <property type="entry name" value="EG:EG0003.4 PROTEIN-RELATED"/>
    <property type="match status" value="1"/>
</dbReference>
<evidence type="ECO:0000313" key="5">
    <source>
        <dbReference type="EMBL" id="KAG0715203.1"/>
    </source>
</evidence>
<dbReference type="Proteomes" id="UP000770661">
    <property type="component" value="Unassembled WGS sequence"/>
</dbReference>
<evidence type="ECO:0000256" key="4">
    <source>
        <dbReference type="SAM" id="Phobius"/>
    </source>
</evidence>
<keyword evidence="6" id="KW-1185">Reference proteome</keyword>
<evidence type="ECO:0000256" key="1">
    <source>
        <dbReference type="ARBA" id="ARBA00009995"/>
    </source>
</evidence>
<sequence>MAANADLCRFQSPVRSALMNCNRIDTIFRYRKVLVEVFGSLQQRVLWKWDEATMEGLPLNVRLSKWLPQQDILGHSKLRLFITHGGRLSTQEATYHGVPVLGIPVALDQHYNMRMVQQEGCGCFLHWEDLTYGNLRDHILHVISDARMREEVQRQAIVMRDQPVPPGEWTTYWVEYVLQHHGAVHLRSPVAQMPWYQLYNVDVWILLVVVTVVVAGLASLVSYKILRYMLRCYYKSKTKKD</sequence>
<comment type="similarity">
    <text evidence="1">Belongs to the UDP-glycosyltransferase family.</text>
</comment>
<keyword evidence="4" id="KW-0472">Membrane</keyword>
<keyword evidence="2" id="KW-0328">Glycosyltransferase</keyword>
<keyword evidence="4" id="KW-0812">Transmembrane</keyword>
<dbReference type="InterPro" id="IPR050271">
    <property type="entry name" value="UDP-glycosyltransferase"/>
</dbReference>
<keyword evidence="3" id="KW-0808">Transferase</keyword>